<dbReference type="InterPro" id="IPR000534">
    <property type="entry name" value="Semialdehyde_DH_NAD-bd"/>
</dbReference>
<keyword evidence="4" id="KW-0560">Oxidoreductase</keyword>
<dbReference type="PANTHER" id="PTHR32338:SF10">
    <property type="entry name" value="N-ACETYL-GAMMA-GLUTAMYL-PHOSPHATE REDUCTASE, CHLOROPLASTIC-RELATED"/>
    <property type="match status" value="1"/>
</dbReference>
<dbReference type="CDD" id="cd24148">
    <property type="entry name" value="AGPR_1_actinobacAGPR_like"/>
    <property type="match status" value="1"/>
</dbReference>
<reference evidence="7" key="1">
    <citation type="submission" date="2020-05" db="EMBL/GenBank/DDBJ databases">
        <authorList>
            <person name="Chiriac C."/>
            <person name="Salcher M."/>
            <person name="Ghai R."/>
            <person name="Kavagutti S V."/>
        </authorList>
    </citation>
    <scope>NUCLEOTIDE SEQUENCE</scope>
</reference>
<gene>
    <name evidence="7" type="ORF">UFOPK3364_00603</name>
</gene>
<feature type="domain" description="Semialdehyde dehydrogenase NAD-binding" evidence="6">
    <location>
        <begin position="4"/>
        <end position="134"/>
    </location>
</feature>
<keyword evidence="3" id="KW-0521">NADP</keyword>
<dbReference type="GO" id="GO:0051287">
    <property type="term" value="F:NAD binding"/>
    <property type="evidence" value="ECO:0007669"/>
    <property type="project" value="InterPro"/>
</dbReference>
<dbReference type="SMART" id="SM00859">
    <property type="entry name" value="Semialdhyde_dh"/>
    <property type="match status" value="1"/>
</dbReference>
<dbReference type="CDD" id="cd23934">
    <property type="entry name" value="AGPR_1_C"/>
    <property type="match status" value="1"/>
</dbReference>
<dbReference type="Pfam" id="PF01118">
    <property type="entry name" value="Semialdhyde_dh"/>
    <property type="match status" value="1"/>
</dbReference>
<dbReference type="Pfam" id="PF22698">
    <property type="entry name" value="Semialdhyde_dhC_1"/>
    <property type="match status" value="1"/>
</dbReference>
<accession>A0A6J7DBW5</accession>
<keyword evidence="2" id="KW-0028">Amino-acid biosynthesis</keyword>
<dbReference type="Gene3D" id="3.40.50.720">
    <property type="entry name" value="NAD(P)-binding Rossmann-like Domain"/>
    <property type="match status" value="1"/>
</dbReference>
<dbReference type="InterPro" id="IPR036291">
    <property type="entry name" value="NAD(P)-bd_dom_sf"/>
</dbReference>
<dbReference type="HAMAP" id="MF_00150">
    <property type="entry name" value="ArgC_type1"/>
    <property type="match status" value="1"/>
</dbReference>
<dbReference type="InterPro" id="IPR050085">
    <property type="entry name" value="AGPR"/>
</dbReference>
<dbReference type="PROSITE" id="PS01224">
    <property type="entry name" value="ARGC"/>
    <property type="match status" value="1"/>
</dbReference>
<dbReference type="SUPFAM" id="SSF51735">
    <property type="entry name" value="NAD(P)-binding Rossmann-fold domains"/>
    <property type="match status" value="1"/>
</dbReference>
<evidence type="ECO:0000256" key="2">
    <source>
        <dbReference type="ARBA" id="ARBA00022605"/>
    </source>
</evidence>
<dbReference type="PANTHER" id="PTHR32338">
    <property type="entry name" value="N-ACETYL-GAMMA-GLUTAMYL-PHOSPHATE REDUCTASE, CHLOROPLASTIC-RELATED-RELATED"/>
    <property type="match status" value="1"/>
</dbReference>
<dbReference type="NCBIfam" id="TIGR01850">
    <property type="entry name" value="argC"/>
    <property type="match status" value="1"/>
</dbReference>
<dbReference type="SUPFAM" id="SSF55347">
    <property type="entry name" value="Glyceraldehyde-3-phosphate dehydrogenase-like, C-terminal domain"/>
    <property type="match status" value="1"/>
</dbReference>
<evidence type="ECO:0000259" key="6">
    <source>
        <dbReference type="SMART" id="SM00859"/>
    </source>
</evidence>
<name>A0A6J7DBW5_9ZZZZ</name>
<dbReference type="EMBL" id="CAFBLO010000048">
    <property type="protein sequence ID" value="CAB4868167.1"/>
    <property type="molecule type" value="Genomic_DNA"/>
</dbReference>
<dbReference type="GO" id="GO:0006526">
    <property type="term" value="P:L-arginine biosynthetic process"/>
    <property type="evidence" value="ECO:0007669"/>
    <property type="project" value="UniProtKB-KW"/>
</dbReference>
<keyword evidence="1" id="KW-0055">Arginine biosynthesis</keyword>
<protein>
    <submittedName>
        <fullName evidence="7">Unannotated protein</fullName>
    </submittedName>
</protein>
<dbReference type="Gene3D" id="3.30.360.10">
    <property type="entry name" value="Dihydrodipicolinate Reductase, domain 2"/>
    <property type="match status" value="1"/>
</dbReference>
<evidence type="ECO:0000313" key="7">
    <source>
        <dbReference type="EMBL" id="CAB4868167.1"/>
    </source>
</evidence>
<dbReference type="InterPro" id="IPR058924">
    <property type="entry name" value="AGPR_dimerisation_dom"/>
</dbReference>
<organism evidence="7">
    <name type="scientific">freshwater metagenome</name>
    <dbReference type="NCBI Taxonomy" id="449393"/>
    <lineage>
        <taxon>unclassified sequences</taxon>
        <taxon>metagenomes</taxon>
        <taxon>ecological metagenomes</taxon>
    </lineage>
</organism>
<sequence length="347" mass="37070">MVLRVAVAGASGYAGGELVRLIEGHPEFQLDTVTANSNVGKQIGEVHPHLPSVGLELKETTVDVLNGHDVVFLALPHGKSGELGEAIDARLVVDCGADHRLERKDDWMDYYPGYPGRTWTYGMPELWGQWGKIAESSRIAVPGCNATAVTLGFAPLVQQDLIETTDLVSVLAVGVSGAGKSLREDLLASEVLGSASAYAVGGTHRHNPEILQNLRNVAEHNFDRKQDFALSFTPILVPMSRGILATNTATVRDGVTLDDIRLAFLRNFSIHQFISMLAEERQPRTADVLGSNSAHIQVALDERARRVVVTVAIDNLGKGTAGAAIQSANIALGLDHALGLSRIGVAP</sequence>
<dbReference type="GO" id="GO:0003942">
    <property type="term" value="F:N-acetyl-gamma-glutamyl-phosphate reductase activity"/>
    <property type="evidence" value="ECO:0007669"/>
    <property type="project" value="InterPro"/>
</dbReference>
<dbReference type="InterPro" id="IPR023013">
    <property type="entry name" value="AGPR_AS"/>
</dbReference>
<evidence type="ECO:0000256" key="1">
    <source>
        <dbReference type="ARBA" id="ARBA00022571"/>
    </source>
</evidence>
<dbReference type="InterPro" id="IPR000706">
    <property type="entry name" value="AGPR_type-1"/>
</dbReference>
<evidence type="ECO:0000256" key="5">
    <source>
        <dbReference type="ARBA" id="ARBA00029440"/>
    </source>
</evidence>
<proteinExistence type="inferred from homology"/>
<evidence type="ECO:0000256" key="3">
    <source>
        <dbReference type="ARBA" id="ARBA00022857"/>
    </source>
</evidence>
<dbReference type="AlphaFoldDB" id="A0A6J7DBW5"/>
<dbReference type="GO" id="GO:0070401">
    <property type="term" value="F:NADP+ binding"/>
    <property type="evidence" value="ECO:0007669"/>
    <property type="project" value="InterPro"/>
</dbReference>
<comment type="pathway">
    <text evidence="5">Amino-acid biosynthesis.</text>
</comment>
<evidence type="ECO:0000256" key="4">
    <source>
        <dbReference type="ARBA" id="ARBA00023002"/>
    </source>
</evidence>